<dbReference type="InterPro" id="IPR028992">
    <property type="entry name" value="Hedgehog/Intein_dom"/>
</dbReference>
<keyword evidence="3" id="KW-1185">Reference proteome</keyword>
<dbReference type="SUPFAM" id="SSF51294">
    <property type="entry name" value="Hedgehog/intein (Hint) domain"/>
    <property type="match status" value="1"/>
</dbReference>
<evidence type="ECO:0000259" key="1">
    <source>
        <dbReference type="Pfam" id="PF13403"/>
    </source>
</evidence>
<feature type="domain" description="Hedgehog/Intein (Hint)" evidence="1">
    <location>
        <begin position="152"/>
        <end position="291"/>
    </location>
</feature>
<dbReference type="Gene3D" id="2.170.16.10">
    <property type="entry name" value="Hedgehog/Intein (Hint) domain"/>
    <property type="match status" value="1"/>
</dbReference>
<reference evidence="2 3" key="1">
    <citation type="submission" date="2019-07" db="EMBL/GenBank/DDBJ databases">
        <title>Whole genome shotgun sequence of Asaia bogorensis NBRC 16594.</title>
        <authorList>
            <person name="Hosoyama A."/>
            <person name="Uohara A."/>
            <person name="Ohji S."/>
            <person name="Ichikawa N."/>
        </authorList>
    </citation>
    <scope>NUCLEOTIDE SEQUENCE [LARGE SCALE GENOMIC DNA]</scope>
    <source>
        <strain evidence="2 3">NBRC 16594</strain>
    </source>
</reference>
<dbReference type="KEGG" id="abg:Asbog_00555"/>
<name>A0AAN4R2Q0_9PROT</name>
<dbReference type="GeneID" id="78225645"/>
<comment type="caution">
    <text evidence="2">The sequence shown here is derived from an EMBL/GenBank/DDBJ whole genome shotgun (WGS) entry which is preliminary data.</text>
</comment>
<organism evidence="2 3">
    <name type="scientific">Asaia bogorensis NBRC 16594</name>
    <dbReference type="NCBI Taxonomy" id="1231624"/>
    <lineage>
        <taxon>Bacteria</taxon>
        <taxon>Pseudomonadati</taxon>
        <taxon>Pseudomonadota</taxon>
        <taxon>Alphaproteobacteria</taxon>
        <taxon>Acetobacterales</taxon>
        <taxon>Acetobacteraceae</taxon>
        <taxon>Asaia</taxon>
    </lineage>
</organism>
<dbReference type="Pfam" id="PF13403">
    <property type="entry name" value="Hint_2"/>
    <property type="match status" value="1"/>
</dbReference>
<proteinExistence type="predicted"/>
<protein>
    <recommendedName>
        <fullName evidence="1">Hedgehog/Intein (Hint) domain-containing protein</fullName>
    </recommendedName>
</protein>
<evidence type="ECO:0000313" key="2">
    <source>
        <dbReference type="EMBL" id="GEL53210.1"/>
    </source>
</evidence>
<dbReference type="RefSeq" id="WP_062164002.1">
    <property type="nucleotide sequence ID" value="NZ_AP014690.1"/>
</dbReference>
<dbReference type="InterPro" id="IPR036844">
    <property type="entry name" value="Hint_dom_sf"/>
</dbReference>
<dbReference type="EMBL" id="BJVS01000003">
    <property type="protein sequence ID" value="GEL53210.1"/>
    <property type="molecule type" value="Genomic_DNA"/>
</dbReference>
<accession>A0AAN4R2Q0</accession>
<sequence>MQTPTESRFDGSPHYAIDGGIFSIRASDLPRSQSFYQYELDIGARGGTVDVDINALTAPGQYWIIYVNLPPGSTGVDFYFRVINNANDSIWVSTSYDRQANTTSMYFSTKNMSGEPSYIELVLPGRPFSNSYGPNGFLPPGTEMYSAGPAYCFLEGALIETECGEVRVEELVPGQSVMTYDAQGARMGLREITWAGRDTGQVGHTGHDDLDHRPICILENAFGGGLPHKTLSVTPEHCFLIDGVLLPARMLVNHRSVFYLTDLTRYPYFHFKTEGHAIVRANGILTETLRDDVRQFVRRSAGGNADGAGLNASAEAAFAAPLCTDHGLAHTIHTRLNEQATAMGLQAQTHMRVLEHDAGLHLVLADGRRLNPIRLNQRWAVFSLPAGQNAVQIVSRHARPCDTHGPYLDDRRDLGVRVGEVTLFGSDITRSIRAHLDGHAVAGWHDEGAGAQSRWTNGRALLPLGEALGTQALMTIEVLETALYFQDYSTGTVASEQVAA</sequence>
<dbReference type="Proteomes" id="UP000321287">
    <property type="component" value="Unassembled WGS sequence"/>
</dbReference>
<evidence type="ECO:0000313" key="3">
    <source>
        <dbReference type="Proteomes" id="UP000321287"/>
    </source>
</evidence>
<gene>
    <name evidence="2" type="ORF">ABO01nite_12170</name>
</gene>
<dbReference type="AlphaFoldDB" id="A0AAN4R2Q0"/>